<dbReference type="OMA" id="VQNCSKN"/>
<proteinExistence type="predicted"/>
<evidence type="ECO:0000256" key="4">
    <source>
        <dbReference type="ARBA" id="ARBA00023136"/>
    </source>
</evidence>
<sequence>MAMEKRNNSARRAVETKSSIDGIEEGLAMEERESLVEGSSPASGDRTHIGANQTNPDTAHSTVDAGDKKKEVPAGVITSTALMVLILLAVQNCSKNLLMRYVMKDQPKFLTSAAVLGSEFTKLSLSVGYILFVQHRSPQTIFRYLKEDMRNTMLLAVPASAYNLQMSLEYVALANLNAAAFSVLVQTKLIFTASFAAAVLRKRLRYAQVISLVLLTAGVMLCNYKGGSVDVDTNGNSTKGILATLGIALSSGFASVYTEKVIKGQGSTKRSVNIEDYGLAYTQVQLALMSLLTIGVYAIASDFAAIVRDGLFYNFTSAAFASVLMSALGGLIVASVLKYADSVLKGYATAMSVILTGLLSMVLFGTTLSVIYFMGIINVVMAVLLYNAKDLDRFVC</sequence>
<comment type="subcellular location">
    <subcellularLocation>
        <location evidence="1">Membrane</location>
        <topology evidence="1">Multi-pass membrane protein</topology>
    </subcellularLocation>
</comment>
<feature type="transmembrane region" description="Helical" evidence="6">
    <location>
        <begin position="110"/>
        <end position="132"/>
    </location>
</feature>
<feature type="transmembrane region" description="Helical" evidence="6">
    <location>
        <begin position="238"/>
        <end position="257"/>
    </location>
</feature>
<name>A0A8J9T5U2_PHATR</name>
<keyword evidence="4 6" id="KW-0472">Membrane</keyword>
<evidence type="ECO:0000313" key="7">
    <source>
        <dbReference type="EMBL" id="CAG9283524.1"/>
    </source>
</evidence>
<gene>
    <name evidence="7" type="ORF">PTTT1_LOCUS23081</name>
</gene>
<reference evidence="7" key="1">
    <citation type="submission" date="2022-02" db="EMBL/GenBank/DDBJ databases">
        <authorList>
            <person name="Giguere J D."/>
        </authorList>
    </citation>
    <scope>NUCLEOTIDE SEQUENCE</scope>
    <source>
        <strain evidence="7">CCAP 1055/1</strain>
    </source>
</reference>
<dbReference type="InterPro" id="IPR037185">
    <property type="entry name" value="EmrE-like"/>
</dbReference>
<keyword evidence="3 6" id="KW-1133">Transmembrane helix</keyword>
<dbReference type="Proteomes" id="UP000836788">
    <property type="component" value="Chromosome 19"/>
</dbReference>
<protein>
    <submittedName>
        <fullName evidence="7">Uncharacterized protein</fullName>
    </submittedName>
</protein>
<dbReference type="AlphaFoldDB" id="A0A8J9T5U2"/>
<keyword evidence="2 6" id="KW-0812">Transmembrane</keyword>
<feature type="transmembrane region" description="Helical" evidence="6">
    <location>
        <begin position="346"/>
        <end position="364"/>
    </location>
</feature>
<dbReference type="EMBL" id="OU594960">
    <property type="protein sequence ID" value="CAG9283524.1"/>
    <property type="molecule type" value="Genomic_DNA"/>
</dbReference>
<feature type="transmembrane region" description="Helical" evidence="6">
    <location>
        <begin position="278"/>
        <end position="300"/>
    </location>
</feature>
<evidence type="ECO:0000256" key="3">
    <source>
        <dbReference type="ARBA" id="ARBA00022989"/>
    </source>
</evidence>
<feature type="transmembrane region" description="Helical" evidence="6">
    <location>
        <begin position="72"/>
        <end position="90"/>
    </location>
</feature>
<accession>A0A8J9T5U2</accession>
<dbReference type="InterPro" id="IPR007271">
    <property type="entry name" value="Nuc_sug_transpt"/>
</dbReference>
<evidence type="ECO:0000256" key="2">
    <source>
        <dbReference type="ARBA" id="ARBA00022692"/>
    </source>
</evidence>
<dbReference type="PANTHER" id="PTHR10231">
    <property type="entry name" value="NUCLEOTIDE-SUGAR TRANSMEMBRANE TRANSPORTER"/>
    <property type="match status" value="1"/>
</dbReference>
<organism evidence="7">
    <name type="scientific">Phaeodactylum tricornutum</name>
    <name type="common">Diatom</name>
    <dbReference type="NCBI Taxonomy" id="2850"/>
    <lineage>
        <taxon>Eukaryota</taxon>
        <taxon>Sar</taxon>
        <taxon>Stramenopiles</taxon>
        <taxon>Ochrophyta</taxon>
        <taxon>Bacillariophyta</taxon>
        <taxon>Bacillariophyceae</taxon>
        <taxon>Bacillariophycidae</taxon>
        <taxon>Naviculales</taxon>
        <taxon>Phaeodactylaceae</taxon>
        <taxon>Phaeodactylum</taxon>
    </lineage>
</organism>
<feature type="transmembrane region" description="Helical" evidence="6">
    <location>
        <begin position="312"/>
        <end position="334"/>
    </location>
</feature>
<dbReference type="SUPFAM" id="SSF103481">
    <property type="entry name" value="Multidrug resistance efflux transporter EmrE"/>
    <property type="match status" value="1"/>
</dbReference>
<evidence type="ECO:0000256" key="6">
    <source>
        <dbReference type="SAM" id="Phobius"/>
    </source>
</evidence>
<feature type="transmembrane region" description="Helical" evidence="6">
    <location>
        <begin position="153"/>
        <end position="173"/>
    </location>
</feature>
<dbReference type="Pfam" id="PF04142">
    <property type="entry name" value="Nuc_sug_transp"/>
    <property type="match status" value="1"/>
</dbReference>
<evidence type="ECO:0000256" key="5">
    <source>
        <dbReference type="SAM" id="MobiDB-lite"/>
    </source>
</evidence>
<feature type="transmembrane region" description="Helical" evidence="6">
    <location>
        <begin position="179"/>
        <end position="199"/>
    </location>
</feature>
<dbReference type="GO" id="GO:0000139">
    <property type="term" value="C:Golgi membrane"/>
    <property type="evidence" value="ECO:0007669"/>
    <property type="project" value="InterPro"/>
</dbReference>
<feature type="compositionally biased region" description="Basic and acidic residues" evidence="5">
    <location>
        <begin position="1"/>
        <end position="15"/>
    </location>
</feature>
<feature type="region of interest" description="Disordered" evidence="5">
    <location>
        <begin position="1"/>
        <end position="67"/>
    </location>
</feature>
<evidence type="ECO:0000256" key="1">
    <source>
        <dbReference type="ARBA" id="ARBA00004141"/>
    </source>
</evidence>
<dbReference type="NCBIfam" id="TIGR00803">
    <property type="entry name" value="nst"/>
    <property type="match status" value="1"/>
</dbReference>
<feature type="compositionally biased region" description="Polar residues" evidence="5">
    <location>
        <begin position="50"/>
        <end position="61"/>
    </location>
</feature>
<feature type="transmembrane region" description="Helical" evidence="6">
    <location>
        <begin position="370"/>
        <end position="388"/>
    </location>
</feature>
<dbReference type="GO" id="GO:0015165">
    <property type="term" value="F:pyrimidine nucleotide-sugar transmembrane transporter activity"/>
    <property type="evidence" value="ECO:0007669"/>
    <property type="project" value="InterPro"/>
</dbReference>
<feature type="transmembrane region" description="Helical" evidence="6">
    <location>
        <begin position="206"/>
        <end position="226"/>
    </location>
</feature>
<dbReference type="SMR" id="A0A8J9T5U2"/>